<proteinExistence type="predicted"/>
<evidence type="ECO:0000313" key="5">
    <source>
        <dbReference type="Proteomes" id="UP000488506"/>
    </source>
</evidence>
<dbReference type="CDD" id="cd01310">
    <property type="entry name" value="TatD_DNAse"/>
    <property type="match status" value="1"/>
</dbReference>
<dbReference type="GO" id="GO:0005829">
    <property type="term" value="C:cytosol"/>
    <property type="evidence" value="ECO:0007669"/>
    <property type="project" value="TreeGrafter"/>
</dbReference>
<dbReference type="InterPro" id="IPR015991">
    <property type="entry name" value="TatD/YcfH-like"/>
</dbReference>
<dbReference type="Proteomes" id="UP000488506">
    <property type="component" value="Unassembled WGS sequence"/>
</dbReference>
<accession>A0A833KZS3</accession>
<dbReference type="InterPro" id="IPR032466">
    <property type="entry name" value="Metal_Hydrolase"/>
</dbReference>
<sequence length="253" mass="28630">MYIDTHAHLTMPEYDDLAEVISRAKQSGIENIINASFDIESSKKSVQLAEKNDFIYAAVGIHPHDADKVDEKTILEIKNLVKHVKVVAIGETGLDYFYNKSSKEAQKSAFRKFLSLAQEINKPVIIHCRDAQSDVISIMREENKGTLRGVFHCFAGDYELIKFALEIDFYISYTGIATFKKAQNIKENILKTPIENLLLETDCPYLAPEPFRGKRNEPAYVKYIAEAIAQIKGLPVEEIAQKTTANARKLFKI</sequence>
<dbReference type="PANTHER" id="PTHR46124">
    <property type="entry name" value="D-AMINOACYL-TRNA DEACYLASE"/>
    <property type="match status" value="1"/>
</dbReference>
<organism evidence="4 5">
    <name type="scientific">Candidatus Saganbacteria bacterium</name>
    <dbReference type="NCBI Taxonomy" id="2575572"/>
    <lineage>
        <taxon>Bacteria</taxon>
        <taxon>Bacillati</taxon>
        <taxon>Saganbacteria</taxon>
    </lineage>
</organism>
<dbReference type="SUPFAM" id="SSF51556">
    <property type="entry name" value="Metallo-dependent hydrolases"/>
    <property type="match status" value="1"/>
</dbReference>
<feature type="binding site" evidence="3">
    <location>
        <position position="6"/>
    </location>
    <ligand>
        <name>a divalent metal cation</name>
        <dbReference type="ChEBI" id="CHEBI:60240"/>
        <label>1</label>
    </ligand>
</feature>
<dbReference type="PIRSF" id="PIRSF005902">
    <property type="entry name" value="DNase_TatD"/>
    <property type="match status" value="1"/>
</dbReference>
<feature type="binding site" evidence="3">
    <location>
        <position position="202"/>
    </location>
    <ligand>
        <name>a divalent metal cation</name>
        <dbReference type="ChEBI" id="CHEBI:60240"/>
        <label>1</label>
    </ligand>
</feature>
<dbReference type="NCBIfam" id="TIGR00010">
    <property type="entry name" value="YchF/TatD family DNA exonuclease"/>
    <property type="match status" value="1"/>
</dbReference>
<keyword evidence="1 3" id="KW-0479">Metal-binding</keyword>
<dbReference type="GO" id="GO:0016788">
    <property type="term" value="F:hydrolase activity, acting on ester bonds"/>
    <property type="evidence" value="ECO:0007669"/>
    <property type="project" value="InterPro"/>
</dbReference>
<evidence type="ECO:0000256" key="1">
    <source>
        <dbReference type="ARBA" id="ARBA00022723"/>
    </source>
</evidence>
<evidence type="ECO:0000313" key="4">
    <source>
        <dbReference type="EMBL" id="KAF0133045.1"/>
    </source>
</evidence>
<evidence type="ECO:0000256" key="3">
    <source>
        <dbReference type="PIRSR" id="PIRSR005902-1"/>
    </source>
</evidence>
<feature type="binding site" evidence="3">
    <location>
        <position position="8"/>
    </location>
    <ligand>
        <name>a divalent metal cation</name>
        <dbReference type="ChEBI" id="CHEBI:60240"/>
        <label>1</label>
    </ligand>
</feature>
<dbReference type="PANTHER" id="PTHR46124:SF2">
    <property type="entry name" value="D-AMINOACYL-TRNA DEACYLASE"/>
    <property type="match status" value="1"/>
</dbReference>
<feature type="binding site" evidence="3">
    <location>
        <position position="152"/>
    </location>
    <ligand>
        <name>a divalent metal cation</name>
        <dbReference type="ChEBI" id="CHEBI:60240"/>
        <label>2</label>
    </ligand>
</feature>
<dbReference type="GO" id="GO:0004536">
    <property type="term" value="F:DNA nuclease activity"/>
    <property type="evidence" value="ECO:0007669"/>
    <property type="project" value="InterPro"/>
</dbReference>
<name>A0A833KZS3_UNCSA</name>
<dbReference type="AlphaFoldDB" id="A0A833KZS3"/>
<protein>
    <submittedName>
        <fullName evidence="4">TatD DNase family protein</fullName>
    </submittedName>
</protein>
<evidence type="ECO:0000256" key="2">
    <source>
        <dbReference type="ARBA" id="ARBA00022801"/>
    </source>
</evidence>
<keyword evidence="2" id="KW-0378">Hydrolase</keyword>
<gene>
    <name evidence="4" type="ORF">FD145_1453</name>
</gene>
<feature type="binding site" evidence="3">
    <location>
        <position position="91"/>
    </location>
    <ligand>
        <name>a divalent metal cation</name>
        <dbReference type="ChEBI" id="CHEBI:60240"/>
        <label>1</label>
    </ligand>
</feature>
<dbReference type="InterPro" id="IPR001130">
    <property type="entry name" value="TatD-like"/>
</dbReference>
<feature type="binding site" evidence="3">
    <location>
        <position position="127"/>
    </location>
    <ligand>
        <name>a divalent metal cation</name>
        <dbReference type="ChEBI" id="CHEBI:60240"/>
        <label>2</label>
    </ligand>
</feature>
<dbReference type="Gene3D" id="3.20.20.140">
    <property type="entry name" value="Metal-dependent hydrolases"/>
    <property type="match status" value="1"/>
</dbReference>
<dbReference type="Pfam" id="PF01026">
    <property type="entry name" value="TatD_DNase"/>
    <property type="match status" value="1"/>
</dbReference>
<comment type="caution">
    <text evidence="4">The sequence shown here is derived from an EMBL/GenBank/DDBJ whole genome shotgun (WGS) entry which is preliminary data.</text>
</comment>
<dbReference type="FunFam" id="3.20.20.140:FF:000005">
    <property type="entry name" value="TatD family hydrolase"/>
    <property type="match status" value="1"/>
</dbReference>
<dbReference type="EMBL" id="WPAF01000036">
    <property type="protein sequence ID" value="KAF0133045.1"/>
    <property type="molecule type" value="Genomic_DNA"/>
</dbReference>
<reference evidence="4 5" key="1">
    <citation type="submission" date="2019-12" db="EMBL/GenBank/DDBJ databases">
        <authorList>
            <person name="Wolfe R."/>
            <person name="Danczak R."/>
            <person name="Wilkins M."/>
        </authorList>
    </citation>
    <scope>NUCLEOTIDE SEQUENCE [LARGE SCALE GENOMIC DNA]</scope>
    <source>
        <strain evidence="4">X2_MaxBin.013</strain>
    </source>
</reference>
<dbReference type="GO" id="GO:0046872">
    <property type="term" value="F:metal ion binding"/>
    <property type="evidence" value="ECO:0007669"/>
    <property type="project" value="UniProtKB-KW"/>
</dbReference>